<feature type="transmembrane region" description="Helical" evidence="1">
    <location>
        <begin position="49"/>
        <end position="73"/>
    </location>
</feature>
<keyword evidence="1" id="KW-1133">Transmembrane helix</keyword>
<evidence type="ECO:0000313" key="3">
    <source>
        <dbReference type="Proteomes" id="UP000189670"/>
    </source>
</evidence>
<accession>A0A1V1NR95</accession>
<evidence type="ECO:0000256" key="1">
    <source>
        <dbReference type="SAM" id="Phobius"/>
    </source>
</evidence>
<protein>
    <submittedName>
        <fullName evidence="2">Uncharacterized protein</fullName>
    </submittedName>
</protein>
<evidence type="ECO:0000313" key="2">
    <source>
        <dbReference type="EMBL" id="ETR65083.1"/>
    </source>
</evidence>
<gene>
    <name evidence="2" type="ORF">OMM_14845</name>
</gene>
<keyword evidence="1" id="KW-0472">Membrane</keyword>
<keyword evidence="1" id="KW-0812">Transmembrane</keyword>
<proteinExistence type="predicted"/>
<organism evidence="2 3">
    <name type="scientific">Candidatus Magnetoglobus multicellularis str. Araruama</name>
    <dbReference type="NCBI Taxonomy" id="890399"/>
    <lineage>
        <taxon>Bacteria</taxon>
        <taxon>Pseudomonadati</taxon>
        <taxon>Thermodesulfobacteriota</taxon>
        <taxon>Desulfobacteria</taxon>
        <taxon>Desulfobacterales</taxon>
        <taxon>Desulfobacteraceae</taxon>
        <taxon>Candidatus Magnetoglobus</taxon>
    </lineage>
</organism>
<feature type="transmembrane region" description="Helical" evidence="1">
    <location>
        <begin position="6"/>
        <end position="29"/>
    </location>
</feature>
<dbReference type="EMBL" id="ATBP01003230">
    <property type="protein sequence ID" value="ETR65083.1"/>
    <property type="molecule type" value="Genomic_DNA"/>
</dbReference>
<feature type="transmembrane region" description="Helical" evidence="1">
    <location>
        <begin position="85"/>
        <end position="106"/>
    </location>
</feature>
<reference evidence="3" key="1">
    <citation type="submission" date="2012-11" db="EMBL/GenBank/DDBJ databases">
        <authorList>
            <person name="Lucero-Rivera Y.E."/>
            <person name="Tovar-Ramirez D."/>
        </authorList>
    </citation>
    <scope>NUCLEOTIDE SEQUENCE [LARGE SCALE GENOMIC DNA]</scope>
    <source>
        <strain evidence="3">Araruama</strain>
    </source>
</reference>
<sequence length="166" mass="17725">SDSETVTGILLFVAFAIGFIGGCIVIFLLVQFSQGGFLTPAQLEFSEFIIALTVGFYHVLLIGLIVGVITIIGNDKEKFYPVSKFLNIIGWIAICIGALAGISILGDSLMIRIFGGEVAFAIIVYNIGLASPCLGLAYFLSLDNLDIDTSTKKLNISNAINAEKIL</sequence>
<name>A0A1V1NR95_9BACT</name>
<comment type="caution">
    <text evidence="2">The sequence shown here is derived from an EMBL/GenBank/DDBJ whole genome shotgun (WGS) entry which is preliminary data.</text>
</comment>
<feature type="non-terminal residue" evidence="2">
    <location>
        <position position="1"/>
    </location>
</feature>
<dbReference type="Proteomes" id="UP000189670">
    <property type="component" value="Unassembled WGS sequence"/>
</dbReference>
<feature type="transmembrane region" description="Helical" evidence="1">
    <location>
        <begin position="118"/>
        <end position="140"/>
    </location>
</feature>
<dbReference type="AlphaFoldDB" id="A0A1V1NR95"/>